<dbReference type="Proteomes" id="UP000887540">
    <property type="component" value="Unplaced"/>
</dbReference>
<accession>A0A914EQP5</accession>
<feature type="compositionally biased region" description="Polar residues" evidence="1">
    <location>
        <begin position="9"/>
        <end position="18"/>
    </location>
</feature>
<protein>
    <submittedName>
        <fullName evidence="3">Uncharacterized protein</fullName>
    </submittedName>
</protein>
<evidence type="ECO:0000313" key="2">
    <source>
        <dbReference type="Proteomes" id="UP000887540"/>
    </source>
</evidence>
<feature type="region of interest" description="Disordered" evidence="1">
    <location>
        <begin position="1"/>
        <end position="27"/>
    </location>
</feature>
<sequence>MRRFLARATGSNNNNSHQRGVGAAERGEISLNQVIDAEGRLAAAGRIADEEESGVDEENAAQNQEDAEETDEEQEEEEEDEDIAGARVGLRENLLVARRHPQPKRQHQAASGYTVNPAVHFLSFRFPIDGFKNSCAAD</sequence>
<evidence type="ECO:0000256" key="1">
    <source>
        <dbReference type="SAM" id="MobiDB-lite"/>
    </source>
</evidence>
<dbReference type="AlphaFoldDB" id="A0A914EQP5"/>
<feature type="compositionally biased region" description="Acidic residues" evidence="1">
    <location>
        <begin position="49"/>
        <end position="83"/>
    </location>
</feature>
<organism evidence="2 3">
    <name type="scientific">Acrobeloides nanus</name>
    <dbReference type="NCBI Taxonomy" id="290746"/>
    <lineage>
        <taxon>Eukaryota</taxon>
        <taxon>Metazoa</taxon>
        <taxon>Ecdysozoa</taxon>
        <taxon>Nematoda</taxon>
        <taxon>Chromadorea</taxon>
        <taxon>Rhabditida</taxon>
        <taxon>Tylenchina</taxon>
        <taxon>Cephalobomorpha</taxon>
        <taxon>Cephaloboidea</taxon>
        <taxon>Cephalobidae</taxon>
        <taxon>Acrobeloides</taxon>
    </lineage>
</organism>
<name>A0A914EQP5_9BILA</name>
<evidence type="ECO:0000313" key="3">
    <source>
        <dbReference type="WBParaSite" id="ACRNAN_scaffold9476.g22061.t1"/>
    </source>
</evidence>
<feature type="region of interest" description="Disordered" evidence="1">
    <location>
        <begin position="45"/>
        <end position="85"/>
    </location>
</feature>
<reference evidence="3" key="1">
    <citation type="submission" date="2022-11" db="UniProtKB">
        <authorList>
            <consortium name="WormBaseParasite"/>
        </authorList>
    </citation>
    <scope>IDENTIFICATION</scope>
</reference>
<keyword evidence="2" id="KW-1185">Reference proteome</keyword>
<proteinExistence type="predicted"/>
<dbReference type="WBParaSite" id="ACRNAN_scaffold9476.g22061.t1">
    <property type="protein sequence ID" value="ACRNAN_scaffold9476.g22061.t1"/>
    <property type="gene ID" value="ACRNAN_scaffold9476.g22061"/>
</dbReference>